<sequence length="296" mass="34965">MELFAKQVVEGFVTGLHKSPYHGFSVEFAEHRLYNTGESTKHIDWKLYGRTDKLFVKRYEEETNLRCQLVIDASSSMYYPNLESPSLEKPNKLLFAIYASAVMMNLLKKQRDAVGLSIYADKLEVHTPNRTTQRHHRILYHELDKLLLVNPVKSAKQTESTIALHQVSELLHKRSLVMIFTDFIHSTKTLEEQFQAYKHLKYNKHEIVLFYLNEPITEKDLEFDNKPYKFVDLETGEEIKLSPNLYQKKHKEQAENYLKELKLKCLQYKIDFVEIDINKGFDKVLNSYLLKRQKML</sequence>
<dbReference type="InterPro" id="IPR036465">
    <property type="entry name" value="vWFA_dom_sf"/>
</dbReference>
<protein>
    <recommendedName>
        <fullName evidence="1">DUF58 domain-containing protein</fullName>
    </recommendedName>
</protein>
<evidence type="ECO:0000259" key="1">
    <source>
        <dbReference type="Pfam" id="PF01882"/>
    </source>
</evidence>
<feature type="domain" description="DUF58" evidence="1">
    <location>
        <begin position="30"/>
        <end position="243"/>
    </location>
</feature>
<dbReference type="EMBL" id="MW030569">
    <property type="protein sequence ID" value="QPI16505.1"/>
    <property type="molecule type" value="Genomic_DNA"/>
</dbReference>
<reference evidence="2" key="1">
    <citation type="submission" date="2020-08" db="EMBL/GenBank/DDBJ databases">
        <title>Bridging the membrane lipid divide: bacteria of the FCB group superphylum have the potential to synthesize archaeal ether lipids.</title>
        <authorList>
            <person name="Villanueva L."/>
            <person name="von Meijenfeldt F.A.B."/>
            <person name="Westbye A.B."/>
            <person name="Yadav S."/>
            <person name="Hopmans E.C."/>
            <person name="Dutilh B.E."/>
            <person name="Sinninghe Damste J.S."/>
        </authorList>
    </citation>
    <scope>NUCLEOTIDE SEQUENCE</scope>
    <source>
        <strain evidence="2">NIOZ-UU157</strain>
    </source>
</reference>
<dbReference type="PANTHER" id="PTHR33608">
    <property type="entry name" value="BLL2464 PROTEIN"/>
    <property type="match status" value="1"/>
</dbReference>
<evidence type="ECO:0000313" key="2">
    <source>
        <dbReference type="EMBL" id="QPI16505.1"/>
    </source>
</evidence>
<accession>A0A7S9SUH7</accession>
<proteinExistence type="predicted"/>
<organism evidence="2">
    <name type="scientific">Virus NIOZ-UU157</name>
    <dbReference type="NCBI Taxonomy" id="2763269"/>
    <lineage>
        <taxon>Viruses</taxon>
    </lineage>
</organism>
<dbReference type="PANTHER" id="PTHR33608:SF7">
    <property type="entry name" value="DUF58 DOMAIN-CONTAINING PROTEIN"/>
    <property type="match status" value="1"/>
</dbReference>
<dbReference type="Pfam" id="PF01882">
    <property type="entry name" value="DUF58"/>
    <property type="match status" value="1"/>
</dbReference>
<name>A0A7S9SUH7_9VIRU</name>
<dbReference type="Gene3D" id="3.40.50.410">
    <property type="entry name" value="von Willebrand factor, type A domain"/>
    <property type="match status" value="1"/>
</dbReference>
<gene>
    <name evidence="2" type="ORF">NIOZUU157_00407</name>
</gene>
<dbReference type="InterPro" id="IPR002881">
    <property type="entry name" value="DUF58"/>
</dbReference>
<dbReference type="SUPFAM" id="SSF53300">
    <property type="entry name" value="vWA-like"/>
    <property type="match status" value="1"/>
</dbReference>